<name>A0A1I7EP61_9BURK</name>
<evidence type="ECO:0008006" key="3">
    <source>
        <dbReference type="Google" id="ProtNLM"/>
    </source>
</evidence>
<dbReference type="OrthoDB" id="9105893at2"/>
<dbReference type="InterPro" id="IPR009962">
    <property type="entry name" value="DUF1488"/>
</dbReference>
<accession>A0A1I7EP61</accession>
<gene>
    <name evidence="1" type="ORF">SAMN05192563_103971</name>
</gene>
<dbReference type="EMBL" id="FPBH01000039">
    <property type="protein sequence ID" value="SFU25667.1"/>
    <property type="molecule type" value="Genomic_DNA"/>
</dbReference>
<dbReference type="Proteomes" id="UP000198844">
    <property type="component" value="Unassembled WGS sequence"/>
</dbReference>
<reference evidence="1 2" key="1">
    <citation type="submission" date="2016-10" db="EMBL/GenBank/DDBJ databases">
        <authorList>
            <person name="de Groot N.N."/>
        </authorList>
    </citation>
    <scope>NUCLEOTIDE SEQUENCE [LARGE SCALE GENOMIC DNA]</scope>
    <source>
        <strain evidence="1 2">LMG 27731</strain>
    </source>
</reference>
<proteinExistence type="predicted"/>
<sequence length="96" mass="10709">MELLDRAPAVSPDGRAVVFMLSIRGREVEGAIARDALEEHFWLPRSADATRTLKTFENGRNRIVAVAQRKLLARPDERLSLTANDFVARYTAAGWG</sequence>
<protein>
    <recommendedName>
        <fullName evidence="3">WD40-like Beta Propeller Repeat</fullName>
    </recommendedName>
</protein>
<evidence type="ECO:0000313" key="1">
    <source>
        <dbReference type="EMBL" id="SFU25667.1"/>
    </source>
</evidence>
<dbReference type="Pfam" id="PF07369">
    <property type="entry name" value="DUF1488"/>
    <property type="match status" value="1"/>
</dbReference>
<organism evidence="1 2">
    <name type="scientific">Paraburkholderia aspalathi</name>
    <dbReference type="NCBI Taxonomy" id="1324617"/>
    <lineage>
        <taxon>Bacteria</taxon>
        <taxon>Pseudomonadati</taxon>
        <taxon>Pseudomonadota</taxon>
        <taxon>Betaproteobacteria</taxon>
        <taxon>Burkholderiales</taxon>
        <taxon>Burkholderiaceae</taxon>
        <taxon>Paraburkholderia</taxon>
    </lineage>
</organism>
<dbReference type="RefSeq" id="WP_093645561.1">
    <property type="nucleotide sequence ID" value="NZ_FPBH01000039.1"/>
</dbReference>
<evidence type="ECO:0000313" key="2">
    <source>
        <dbReference type="Proteomes" id="UP000198844"/>
    </source>
</evidence>
<dbReference type="AlphaFoldDB" id="A0A1I7EP61"/>